<reference evidence="1" key="1">
    <citation type="submission" date="2014-09" db="EMBL/GenBank/DDBJ databases">
        <authorList>
            <person name="Magalhaes I.L.F."/>
            <person name="Oliveira U."/>
            <person name="Santos F.R."/>
            <person name="Vidigal T.H.D.A."/>
            <person name="Brescovit A.D."/>
            <person name="Santos A.J."/>
        </authorList>
    </citation>
    <scope>NUCLEOTIDE SEQUENCE</scope>
    <source>
        <tissue evidence="1">Shoot tissue taken approximately 20 cm above the soil surface</tissue>
    </source>
</reference>
<proteinExistence type="predicted"/>
<accession>A0A0A9HFF8</accession>
<evidence type="ECO:0000313" key="1">
    <source>
        <dbReference type="EMBL" id="JAE35497.1"/>
    </source>
</evidence>
<protein>
    <submittedName>
        <fullName evidence="1">Uncharacterized protein</fullName>
    </submittedName>
</protein>
<sequence length="9" mass="888">MREPNGGGA</sequence>
<dbReference type="EMBL" id="GBRH01162399">
    <property type="protein sequence ID" value="JAE35497.1"/>
    <property type="molecule type" value="Transcribed_RNA"/>
</dbReference>
<reference evidence="1" key="2">
    <citation type="journal article" date="2015" name="Data Brief">
        <title>Shoot transcriptome of the giant reed, Arundo donax.</title>
        <authorList>
            <person name="Barrero R.A."/>
            <person name="Guerrero F.D."/>
            <person name="Moolhuijzen P."/>
            <person name="Goolsby J.A."/>
            <person name="Tidwell J."/>
            <person name="Bellgard S.E."/>
            <person name="Bellgard M.I."/>
        </authorList>
    </citation>
    <scope>NUCLEOTIDE SEQUENCE</scope>
    <source>
        <tissue evidence="1">Shoot tissue taken approximately 20 cm above the soil surface</tissue>
    </source>
</reference>
<organism evidence="1">
    <name type="scientific">Arundo donax</name>
    <name type="common">Giant reed</name>
    <name type="synonym">Donax arundinaceus</name>
    <dbReference type="NCBI Taxonomy" id="35708"/>
    <lineage>
        <taxon>Eukaryota</taxon>
        <taxon>Viridiplantae</taxon>
        <taxon>Streptophyta</taxon>
        <taxon>Embryophyta</taxon>
        <taxon>Tracheophyta</taxon>
        <taxon>Spermatophyta</taxon>
        <taxon>Magnoliopsida</taxon>
        <taxon>Liliopsida</taxon>
        <taxon>Poales</taxon>
        <taxon>Poaceae</taxon>
        <taxon>PACMAD clade</taxon>
        <taxon>Arundinoideae</taxon>
        <taxon>Arundineae</taxon>
        <taxon>Arundo</taxon>
    </lineage>
</organism>
<name>A0A0A9HFF8_ARUDO</name>